<evidence type="ECO:0000313" key="2">
    <source>
        <dbReference type="EMBL" id="CAK9085275.1"/>
    </source>
</evidence>
<feature type="transmembrane region" description="Helical" evidence="1">
    <location>
        <begin position="157"/>
        <end position="174"/>
    </location>
</feature>
<keyword evidence="1" id="KW-0812">Transmembrane</keyword>
<dbReference type="PANTHER" id="PTHR43737">
    <property type="entry name" value="BLL7424 PROTEIN"/>
    <property type="match status" value="1"/>
</dbReference>
<feature type="transmembrane region" description="Helical" evidence="1">
    <location>
        <begin position="204"/>
        <end position="222"/>
    </location>
</feature>
<accession>A0ABP0QAJ4</accession>
<name>A0ABP0QAJ4_9DINO</name>
<keyword evidence="3" id="KW-1185">Reference proteome</keyword>
<dbReference type="Pfam" id="PF07394">
    <property type="entry name" value="DUF1501"/>
    <property type="match status" value="1"/>
</dbReference>
<dbReference type="InterPro" id="IPR017850">
    <property type="entry name" value="Alkaline_phosphatase_core_sf"/>
</dbReference>
<keyword evidence="1" id="KW-0472">Membrane</keyword>
<dbReference type="EMBL" id="CAXAMM010039271">
    <property type="protein sequence ID" value="CAK9085275.1"/>
    <property type="molecule type" value="Genomic_DNA"/>
</dbReference>
<dbReference type="Proteomes" id="UP001642464">
    <property type="component" value="Unassembled WGS sequence"/>
</dbReference>
<dbReference type="PANTHER" id="PTHR43737:SF1">
    <property type="entry name" value="DUF1501 DOMAIN-CONTAINING PROTEIN"/>
    <property type="match status" value="1"/>
</dbReference>
<feature type="transmembrane region" description="Helical" evidence="1">
    <location>
        <begin position="234"/>
        <end position="252"/>
    </location>
</feature>
<feature type="transmembrane region" description="Helical" evidence="1">
    <location>
        <begin position="259"/>
        <end position="277"/>
    </location>
</feature>
<gene>
    <name evidence="2" type="ORF">SCF082_LOCUS40402</name>
</gene>
<feature type="transmembrane region" description="Helical" evidence="1">
    <location>
        <begin position="118"/>
        <end position="136"/>
    </location>
</feature>
<evidence type="ECO:0000256" key="1">
    <source>
        <dbReference type="SAM" id="Phobius"/>
    </source>
</evidence>
<comment type="caution">
    <text evidence="2">The sequence shown here is derived from an EMBL/GenBank/DDBJ whole genome shotgun (WGS) entry which is preliminary data.</text>
</comment>
<proteinExistence type="predicted"/>
<feature type="transmembrane region" description="Helical" evidence="1">
    <location>
        <begin position="12"/>
        <end position="33"/>
    </location>
</feature>
<feature type="transmembrane region" description="Helical" evidence="1">
    <location>
        <begin position="74"/>
        <end position="98"/>
    </location>
</feature>
<dbReference type="Gene3D" id="3.40.720.10">
    <property type="entry name" value="Alkaline Phosphatase, subunit A"/>
    <property type="match status" value="1"/>
</dbReference>
<reference evidence="2 3" key="1">
    <citation type="submission" date="2024-02" db="EMBL/GenBank/DDBJ databases">
        <authorList>
            <person name="Chen Y."/>
            <person name="Shah S."/>
            <person name="Dougan E. K."/>
            <person name="Thang M."/>
            <person name="Chan C."/>
        </authorList>
    </citation>
    <scope>NUCLEOTIDE SEQUENCE [LARGE SCALE GENOMIC DNA]</scope>
</reference>
<feature type="transmembrane region" description="Helical" evidence="1">
    <location>
        <begin position="180"/>
        <end position="197"/>
    </location>
</feature>
<dbReference type="SUPFAM" id="SSF53649">
    <property type="entry name" value="Alkaline phosphatase-like"/>
    <property type="match status" value="1"/>
</dbReference>
<sequence>MMGAAIDSSQGVPASGATLAGLVASLMWATVAVGGYDNVFLLIGSGEQAPCIMWLTLAMLCVTQCQAYPVWSSVGMVFCLACSSLTWGLGLAMAPAVLVQFYLLESPSLRSSGLRWKWFLMWAGVVGLIALVHLVLRAVNQDPTTAGAMAWNMPWRFVVQFAAAFGNLIGFSHSQASSSIALKVTLVTLLLAAAFFYGGNSRRVLCVFLAATVGYVAVLVVFRADRDLFDGRYLYVPSLLWCVVAGVFVGGVYRHRRALGRKLLVACVMLAGLLHVYHQRAIAGEARAQFDQYLTITEETLEGYKALLVQLEQQAQLSGNAVRLPDFPIVVPPNFYPTYFPFSAWVAVVRDELPQGVELLEPDELTPQEIESAATFLESLDLLQARQAAHALRTAVPDSRSLMWLSEFAQQHEIVILVPNFTFAYPELNLSYPVIQCLSNAFDQSLPGLRVVSVDDVPKAELSQQLELLEASPDREADTWAMFQWAGGFGGLALCGLLGSCSRSTNNDRVALSPPVPSKAKHVVFLYMDGGPSQMDTFDPKPRLDKDHGKPIAMAKVPETQFRIGNMVMKSPYKFKQHGQCGAWVSDIFPEVATCVDDLAIIRSMVAENSEHTAANYFMNTGWPIAGRPSMGAWVTYAMGSECDELPGYVVLDTGQMPLGGVECFSNGFLPPMYQGTLLHRGNSPVPDIRPLEPSTELQTAKLELIQQLNERHRKRMASLGSAEQIEAVIANYETAAKMQLAVPDLTDISDETEATRQLYGLDRPETEEFGRQCLLTRRLIERGVRFIQLLPPSLPDHNHWDQHTKLARYHRSNAQAVDRPIAGLLKDLKQRGMLNETLVIFGGEFGRTPMAQEMPHGEHGRDHNPFGFTMWMAGGGIQPGLTYGATDEYGYFAVENPVHVHDLHATILHQLGQNHEQLTYHHGGRDYRLTDVYGEVVHDLII</sequence>
<organism evidence="2 3">
    <name type="scientific">Durusdinium trenchii</name>
    <dbReference type="NCBI Taxonomy" id="1381693"/>
    <lineage>
        <taxon>Eukaryota</taxon>
        <taxon>Sar</taxon>
        <taxon>Alveolata</taxon>
        <taxon>Dinophyceae</taxon>
        <taxon>Suessiales</taxon>
        <taxon>Symbiodiniaceae</taxon>
        <taxon>Durusdinium</taxon>
    </lineage>
</organism>
<evidence type="ECO:0000313" key="3">
    <source>
        <dbReference type="Proteomes" id="UP001642464"/>
    </source>
</evidence>
<protein>
    <submittedName>
        <fullName evidence="2">DUF1501 domain-containing protein</fullName>
    </submittedName>
</protein>
<dbReference type="InterPro" id="IPR010869">
    <property type="entry name" value="DUF1501"/>
</dbReference>
<keyword evidence="1" id="KW-1133">Transmembrane helix</keyword>